<organism evidence="1 2">
    <name type="scientific">Flavobacterium limi</name>
    <dbReference type="NCBI Taxonomy" id="2045105"/>
    <lineage>
        <taxon>Bacteria</taxon>
        <taxon>Pseudomonadati</taxon>
        <taxon>Bacteroidota</taxon>
        <taxon>Flavobacteriia</taxon>
        <taxon>Flavobacteriales</taxon>
        <taxon>Flavobacteriaceae</taxon>
        <taxon>Flavobacterium</taxon>
    </lineage>
</organism>
<dbReference type="Proteomes" id="UP000655016">
    <property type="component" value="Unassembled WGS sequence"/>
</dbReference>
<reference evidence="2" key="1">
    <citation type="journal article" date="2019" name="Int. J. Syst. Evol. Microbiol.">
        <title>The Global Catalogue of Microorganisms (GCM) 10K type strain sequencing project: providing services to taxonomists for standard genome sequencing and annotation.</title>
        <authorList>
            <consortium name="The Broad Institute Genomics Platform"/>
            <consortium name="The Broad Institute Genome Sequencing Center for Infectious Disease"/>
            <person name="Wu L."/>
            <person name="Ma J."/>
        </authorList>
    </citation>
    <scope>NUCLEOTIDE SEQUENCE [LARGE SCALE GENOMIC DNA]</scope>
    <source>
        <strain evidence="2">CGMCC 1.16060</strain>
    </source>
</reference>
<sequence length="327" mass="38692">MMSDFKNVFLEKDTTTLQINPFSQNRIYGLTCQNFENDSLISSIHYEIQMLCIHSYENNFFSYEINRKQVYIDNTAPDLKIEQIADSCAQAIFPVQIKISEDRKIVEITNHNDIKKRWLVIKDKLSKYYEGHIITQILNKVETTFSDKALLSESICKTWFFHLYFRPIYNTYTKNKSLNFVWESPVFGNQIISYDVQQTIEEYYSATDKLFINIKGKSIDKRSVNELLNGYSYPKSEMSGIKTQPLESEMEIQYKLYGEDQSIFSVIGTYKTKITQKKYKTTQIEIYHLPENSSFRPSSQPKQKNISYWINEEEPKKKKSGFWNRLF</sequence>
<proteinExistence type="predicted"/>
<comment type="caution">
    <text evidence="1">The sequence shown here is derived from an EMBL/GenBank/DDBJ whole genome shotgun (WGS) entry which is preliminary data.</text>
</comment>
<protein>
    <submittedName>
        <fullName evidence="1">Uncharacterized protein</fullName>
    </submittedName>
</protein>
<keyword evidence="2" id="KW-1185">Reference proteome</keyword>
<accession>A0ABQ1UDH5</accession>
<evidence type="ECO:0000313" key="1">
    <source>
        <dbReference type="EMBL" id="GGF16045.1"/>
    </source>
</evidence>
<gene>
    <name evidence="1" type="ORF">GCM10011518_26790</name>
</gene>
<dbReference type="EMBL" id="BMKP01000006">
    <property type="protein sequence ID" value="GGF16045.1"/>
    <property type="molecule type" value="Genomic_DNA"/>
</dbReference>
<dbReference type="RefSeq" id="WP_163395208.1">
    <property type="nucleotide sequence ID" value="NZ_BMKP01000006.1"/>
</dbReference>
<name>A0ABQ1UDH5_9FLAO</name>
<evidence type="ECO:0000313" key="2">
    <source>
        <dbReference type="Proteomes" id="UP000655016"/>
    </source>
</evidence>